<evidence type="ECO:0000313" key="1">
    <source>
        <dbReference type="EMBL" id="TWF71587.1"/>
    </source>
</evidence>
<sequence length="181" mass="19033">MAEDAREHADQLLAALRVLGIDWQPDAVTDASVLAVMLATALLGAAEAHLVDAEIDAFEAGADVEALRTAYGPVREEVVQAALPPGVEADPQRLLLTVRSAMLLDDLTRAAGPDEHHPDSQTLAAARDAQATTSALLAHHYGPSLGEDLPPRRASLSLAAALLRQLATRLADLARTEADTD</sequence>
<evidence type="ECO:0000313" key="2">
    <source>
        <dbReference type="Proteomes" id="UP000317940"/>
    </source>
</evidence>
<dbReference type="AlphaFoldDB" id="A0A561S9S0"/>
<name>A0A561S9S0_9ACTN</name>
<organism evidence="1 2">
    <name type="scientific">Kitasatospora viridis</name>
    <dbReference type="NCBI Taxonomy" id="281105"/>
    <lineage>
        <taxon>Bacteria</taxon>
        <taxon>Bacillati</taxon>
        <taxon>Actinomycetota</taxon>
        <taxon>Actinomycetes</taxon>
        <taxon>Kitasatosporales</taxon>
        <taxon>Streptomycetaceae</taxon>
        <taxon>Kitasatospora</taxon>
    </lineage>
</organism>
<dbReference type="RefSeq" id="WP_145911783.1">
    <property type="nucleotide sequence ID" value="NZ_BAAAMZ010000047.1"/>
</dbReference>
<comment type="caution">
    <text evidence="1">The sequence shown here is derived from an EMBL/GenBank/DDBJ whole genome shotgun (WGS) entry which is preliminary data.</text>
</comment>
<gene>
    <name evidence="1" type="ORF">FHX73_19217</name>
</gene>
<keyword evidence="2" id="KW-1185">Reference proteome</keyword>
<dbReference type="Proteomes" id="UP000317940">
    <property type="component" value="Unassembled WGS sequence"/>
</dbReference>
<protein>
    <submittedName>
        <fullName evidence="1">Uncharacterized protein</fullName>
    </submittedName>
</protein>
<proteinExistence type="predicted"/>
<reference evidence="1 2" key="1">
    <citation type="submission" date="2019-06" db="EMBL/GenBank/DDBJ databases">
        <title>Sequencing the genomes of 1000 actinobacteria strains.</title>
        <authorList>
            <person name="Klenk H.-P."/>
        </authorList>
    </citation>
    <scope>NUCLEOTIDE SEQUENCE [LARGE SCALE GENOMIC DNA]</scope>
    <source>
        <strain evidence="1 2">DSM 44826</strain>
    </source>
</reference>
<accession>A0A561S9S0</accession>
<dbReference type="EMBL" id="VIWT01000009">
    <property type="protein sequence ID" value="TWF71587.1"/>
    <property type="molecule type" value="Genomic_DNA"/>
</dbReference>